<dbReference type="GO" id="GO:0051301">
    <property type="term" value="P:cell division"/>
    <property type="evidence" value="ECO:0007669"/>
    <property type="project" value="UniProtKB-KW"/>
</dbReference>
<dbReference type="Gene3D" id="3.30.530.20">
    <property type="match status" value="1"/>
</dbReference>
<dbReference type="SUPFAM" id="SSF55961">
    <property type="entry name" value="Bet v1-like"/>
    <property type="match status" value="1"/>
</dbReference>
<sequence length="152" mass="17913">MTKIKLQTKIKAPIETVFNLSRNIDIHLLSTSQTNEKAVAGKTSGLINLNETVTWKGKHFGIYLKHSSRISEMEFPNYFVDIMEKGHFKSFRHEHYFEEKNGFTTMKDVLIYETPFWIFGRLFDKILLKNHMKKFLLERNSVLKNIAENQTK</sequence>
<organism evidence="1 2">
    <name type="scientific">Flavobacterium qiangtangense</name>
    <dbReference type="NCBI Taxonomy" id="1442595"/>
    <lineage>
        <taxon>Bacteria</taxon>
        <taxon>Pseudomonadati</taxon>
        <taxon>Bacteroidota</taxon>
        <taxon>Flavobacteriia</taxon>
        <taxon>Flavobacteriales</taxon>
        <taxon>Flavobacteriaceae</taxon>
        <taxon>Flavobacterium</taxon>
    </lineage>
</organism>
<gene>
    <name evidence="1" type="ORF">ACFPVY_09515</name>
</gene>
<dbReference type="CDD" id="cd07820">
    <property type="entry name" value="SRPBCC_3"/>
    <property type="match status" value="1"/>
</dbReference>
<proteinExistence type="predicted"/>
<comment type="caution">
    <text evidence="1">The sequence shown here is derived from an EMBL/GenBank/DDBJ whole genome shotgun (WGS) entry which is preliminary data.</text>
</comment>
<evidence type="ECO:0000313" key="2">
    <source>
        <dbReference type="Proteomes" id="UP001596287"/>
    </source>
</evidence>
<protein>
    <submittedName>
        <fullName evidence="1">Cell division protein</fullName>
    </submittedName>
</protein>
<evidence type="ECO:0000313" key="1">
    <source>
        <dbReference type="EMBL" id="MFC6096882.1"/>
    </source>
</evidence>
<dbReference type="RefSeq" id="WP_379791752.1">
    <property type="nucleotide sequence ID" value="NZ_JBHSQB010000007.1"/>
</dbReference>
<keyword evidence="1" id="KW-0132">Cell division</keyword>
<dbReference type="EMBL" id="JBHSQB010000007">
    <property type="protein sequence ID" value="MFC6096882.1"/>
    <property type="molecule type" value="Genomic_DNA"/>
</dbReference>
<keyword evidence="1" id="KW-0131">Cell cycle</keyword>
<name>A0ABW1PPD9_9FLAO</name>
<accession>A0ABW1PPD9</accession>
<reference evidence="2" key="1">
    <citation type="journal article" date="2019" name="Int. J. Syst. Evol. Microbiol.">
        <title>The Global Catalogue of Microorganisms (GCM) 10K type strain sequencing project: providing services to taxonomists for standard genome sequencing and annotation.</title>
        <authorList>
            <consortium name="The Broad Institute Genomics Platform"/>
            <consortium name="The Broad Institute Genome Sequencing Center for Infectious Disease"/>
            <person name="Wu L."/>
            <person name="Ma J."/>
        </authorList>
    </citation>
    <scope>NUCLEOTIDE SEQUENCE [LARGE SCALE GENOMIC DNA]</scope>
    <source>
        <strain evidence="2">CCUG 49679</strain>
    </source>
</reference>
<dbReference type="InterPro" id="IPR023393">
    <property type="entry name" value="START-like_dom_sf"/>
</dbReference>
<keyword evidence="2" id="KW-1185">Reference proteome</keyword>
<dbReference type="Proteomes" id="UP001596287">
    <property type="component" value="Unassembled WGS sequence"/>
</dbReference>